<evidence type="ECO:0000259" key="3">
    <source>
        <dbReference type="Pfam" id="PF00588"/>
    </source>
</evidence>
<dbReference type="PANTHER" id="PTHR43191">
    <property type="entry name" value="RRNA METHYLTRANSFERASE 3"/>
    <property type="match status" value="1"/>
</dbReference>
<keyword evidence="2 4" id="KW-0808">Transferase</keyword>
<sequence>MSSASNPIQILDSLNDPRLAPYCNLRNQPRGNLTGMDGQSTFIAEGRLVVDRLLESDYEIESLLLQAGSQQSLLDGIPNHIPVYSLPGDEIRSLVGFDFHRGVMACGYRKRLSSIEEFSERHVIPKVAVAMLGVTELENVGSILRSAAAFGIHAVLVDQLTADVYSRRVIRVSMATVFQHSFFQFDDVESQLRRLANDASFRIIATALGTDSIPINDFVHRDQPTILMVGNEAQGLSERVKKIATDRLTIPMMPGTDSLNVGVATAIFMHELTRQKS</sequence>
<dbReference type="Gene3D" id="3.40.1280.10">
    <property type="match status" value="1"/>
</dbReference>
<dbReference type="RefSeq" id="WP_146602087.1">
    <property type="nucleotide sequence ID" value="NZ_SJPY01000008.1"/>
</dbReference>
<proteinExistence type="predicted"/>
<dbReference type="Proteomes" id="UP000315471">
    <property type="component" value="Unassembled WGS sequence"/>
</dbReference>
<name>A0A5C6DIR5_9BACT</name>
<evidence type="ECO:0000256" key="2">
    <source>
        <dbReference type="ARBA" id="ARBA00022679"/>
    </source>
</evidence>
<dbReference type="Pfam" id="PF00588">
    <property type="entry name" value="SpoU_methylase"/>
    <property type="match status" value="1"/>
</dbReference>
<organism evidence="4 5">
    <name type="scientific">Novipirellula aureliae</name>
    <dbReference type="NCBI Taxonomy" id="2527966"/>
    <lineage>
        <taxon>Bacteria</taxon>
        <taxon>Pseudomonadati</taxon>
        <taxon>Planctomycetota</taxon>
        <taxon>Planctomycetia</taxon>
        <taxon>Pirellulales</taxon>
        <taxon>Pirellulaceae</taxon>
        <taxon>Novipirellula</taxon>
    </lineage>
</organism>
<dbReference type="GO" id="GO:0141100">
    <property type="term" value="F:tRNA (guanine(18)-2'-O)-methyltransferase activity"/>
    <property type="evidence" value="ECO:0007669"/>
    <property type="project" value="UniProtKB-EC"/>
</dbReference>
<evidence type="ECO:0000313" key="5">
    <source>
        <dbReference type="Proteomes" id="UP000315471"/>
    </source>
</evidence>
<evidence type="ECO:0000313" key="4">
    <source>
        <dbReference type="EMBL" id="TWU36700.1"/>
    </source>
</evidence>
<dbReference type="InterPro" id="IPR029028">
    <property type="entry name" value="Alpha/beta_knot_MTases"/>
</dbReference>
<evidence type="ECO:0000256" key="1">
    <source>
        <dbReference type="ARBA" id="ARBA00022603"/>
    </source>
</evidence>
<dbReference type="InterPro" id="IPR029026">
    <property type="entry name" value="tRNA_m1G_MTases_N"/>
</dbReference>
<gene>
    <name evidence="4" type="primary">trmH</name>
    <name evidence="4" type="ORF">Q31b_49820</name>
</gene>
<dbReference type="EMBL" id="SJPY01000008">
    <property type="protein sequence ID" value="TWU36700.1"/>
    <property type="molecule type" value="Genomic_DNA"/>
</dbReference>
<dbReference type="InterPro" id="IPR029064">
    <property type="entry name" value="Ribosomal_eL30-like_sf"/>
</dbReference>
<feature type="domain" description="tRNA/rRNA methyltransferase SpoU type" evidence="3">
    <location>
        <begin position="127"/>
        <end position="270"/>
    </location>
</feature>
<dbReference type="PANTHER" id="PTHR43191:SF12">
    <property type="entry name" value="RRNA METHYLASE"/>
    <property type="match status" value="1"/>
</dbReference>
<reference evidence="4 5" key="1">
    <citation type="submission" date="2019-02" db="EMBL/GenBank/DDBJ databases">
        <title>Deep-cultivation of Planctomycetes and their phenomic and genomic characterization uncovers novel biology.</title>
        <authorList>
            <person name="Wiegand S."/>
            <person name="Jogler M."/>
            <person name="Boedeker C."/>
            <person name="Pinto D."/>
            <person name="Vollmers J."/>
            <person name="Rivas-Marin E."/>
            <person name="Kohn T."/>
            <person name="Peeters S.H."/>
            <person name="Heuer A."/>
            <person name="Rast P."/>
            <person name="Oberbeckmann S."/>
            <person name="Bunk B."/>
            <person name="Jeske O."/>
            <person name="Meyerdierks A."/>
            <person name="Storesund J.E."/>
            <person name="Kallscheuer N."/>
            <person name="Luecker S."/>
            <person name="Lage O.M."/>
            <person name="Pohl T."/>
            <person name="Merkel B.J."/>
            <person name="Hornburger P."/>
            <person name="Mueller R.-W."/>
            <person name="Bruemmer F."/>
            <person name="Labrenz M."/>
            <person name="Spormann A.M."/>
            <person name="Op Den Camp H."/>
            <person name="Overmann J."/>
            <person name="Amann R."/>
            <person name="Jetten M.S.M."/>
            <person name="Mascher T."/>
            <person name="Medema M.H."/>
            <person name="Devos D.P."/>
            <person name="Kaster A.-K."/>
            <person name="Ovreas L."/>
            <person name="Rohde M."/>
            <person name="Galperin M.Y."/>
            <person name="Jogler C."/>
        </authorList>
    </citation>
    <scope>NUCLEOTIDE SEQUENCE [LARGE SCALE GENOMIC DNA]</scope>
    <source>
        <strain evidence="4 5">Q31b</strain>
    </source>
</reference>
<dbReference type="SUPFAM" id="SSF75217">
    <property type="entry name" value="alpha/beta knot"/>
    <property type="match status" value="1"/>
</dbReference>
<dbReference type="EC" id="2.1.1.34" evidence="4"/>
<comment type="caution">
    <text evidence="4">The sequence shown here is derived from an EMBL/GenBank/DDBJ whole genome shotgun (WGS) entry which is preliminary data.</text>
</comment>
<accession>A0A5C6DIR5</accession>
<dbReference type="CDD" id="cd18095">
    <property type="entry name" value="SpoU-like_rRNA-MTase"/>
    <property type="match status" value="1"/>
</dbReference>
<dbReference type="GO" id="GO:0032259">
    <property type="term" value="P:methylation"/>
    <property type="evidence" value="ECO:0007669"/>
    <property type="project" value="UniProtKB-KW"/>
</dbReference>
<dbReference type="GO" id="GO:0006396">
    <property type="term" value="P:RNA processing"/>
    <property type="evidence" value="ECO:0007669"/>
    <property type="project" value="InterPro"/>
</dbReference>
<keyword evidence="5" id="KW-1185">Reference proteome</keyword>
<dbReference type="SUPFAM" id="SSF55315">
    <property type="entry name" value="L30e-like"/>
    <property type="match status" value="1"/>
</dbReference>
<dbReference type="InterPro" id="IPR001537">
    <property type="entry name" value="SpoU_MeTrfase"/>
</dbReference>
<dbReference type="GO" id="GO:0003723">
    <property type="term" value="F:RNA binding"/>
    <property type="evidence" value="ECO:0007669"/>
    <property type="project" value="InterPro"/>
</dbReference>
<protein>
    <submittedName>
        <fullName evidence="4">tRNA (Guanosine(18)-2'-O)-methyltransferase</fullName>
        <ecNumber evidence="4">2.1.1.34</ecNumber>
    </submittedName>
</protein>
<keyword evidence="1 4" id="KW-0489">Methyltransferase</keyword>
<dbReference type="OrthoDB" id="9794400at2"/>
<dbReference type="InterPro" id="IPR051259">
    <property type="entry name" value="rRNA_Methyltransferase"/>
</dbReference>
<dbReference type="AlphaFoldDB" id="A0A5C6DIR5"/>